<dbReference type="EMBL" id="MT631624">
    <property type="protein sequence ID" value="QNO55642.1"/>
    <property type="molecule type" value="Genomic_DNA"/>
</dbReference>
<evidence type="ECO:0000256" key="3">
    <source>
        <dbReference type="ARBA" id="ARBA00022692"/>
    </source>
</evidence>
<dbReference type="InterPro" id="IPR003339">
    <property type="entry name" value="ABC/ECF_trnsptr_transmembrane"/>
</dbReference>
<protein>
    <submittedName>
        <fullName evidence="7">Energy-coupling factor transporter transmembrane protein EcfT</fullName>
    </submittedName>
</protein>
<dbReference type="InterPro" id="IPR012809">
    <property type="entry name" value="ECF_CbiQ"/>
</dbReference>
<dbReference type="GO" id="GO:0043190">
    <property type="term" value="C:ATP-binding cassette (ABC) transporter complex"/>
    <property type="evidence" value="ECO:0007669"/>
    <property type="project" value="InterPro"/>
</dbReference>
<evidence type="ECO:0000256" key="1">
    <source>
        <dbReference type="ARBA" id="ARBA00004651"/>
    </source>
</evidence>
<dbReference type="InterPro" id="IPR051611">
    <property type="entry name" value="ECF_transporter_component"/>
</dbReference>
<feature type="transmembrane region" description="Helical" evidence="6">
    <location>
        <begin position="76"/>
        <end position="96"/>
    </location>
</feature>
<dbReference type="CDD" id="cd16914">
    <property type="entry name" value="EcfT"/>
    <property type="match status" value="1"/>
</dbReference>
<keyword evidence="2" id="KW-1003">Cell membrane</keyword>
<comment type="subcellular location">
    <subcellularLocation>
        <location evidence="1">Cell membrane</location>
        <topology evidence="1">Multi-pass membrane protein</topology>
    </subcellularLocation>
</comment>
<feature type="transmembrane region" description="Helical" evidence="6">
    <location>
        <begin position="28"/>
        <end position="45"/>
    </location>
</feature>
<dbReference type="Pfam" id="PF02361">
    <property type="entry name" value="CbiQ"/>
    <property type="match status" value="1"/>
</dbReference>
<evidence type="ECO:0000256" key="4">
    <source>
        <dbReference type="ARBA" id="ARBA00022989"/>
    </source>
</evidence>
<keyword evidence="5 6" id="KW-0472">Membrane</keyword>
<feature type="transmembrane region" description="Helical" evidence="6">
    <location>
        <begin position="116"/>
        <end position="137"/>
    </location>
</feature>
<keyword evidence="3 6" id="KW-0812">Transmembrane</keyword>
<evidence type="ECO:0000256" key="2">
    <source>
        <dbReference type="ARBA" id="ARBA00022475"/>
    </source>
</evidence>
<gene>
    <name evidence="7" type="primary">ecfT</name>
    <name evidence="7" type="ORF">AMFAPHJD_00017</name>
</gene>
<evidence type="ECO:0000256" key="5">
    <source>
        <dbReference type="ARBA" id="ARBA00023136"/>
    </source>
</evidence>
<dbReference type="AlphaFoldDB" id="A0A7G9Z5V8"/>
<accession>A0A7G9Z5V8</accession>
<evidence type="ECO:0000256" key="6">
    <source>
        <dbReference type="SAM" id="Phobius"/>
    </source>
</evidence>
<name>A0A7G9Z5V8_9EURY</name>
<proteinExistence type="predicted"/>
<reference evidence="7" key="1">
    <citation type="submission" date="2020-06" db="EMBL/GenBank/DDBJ databases">
        <title>Unique genomic features of the anaerobic methanotrophic archaea.</title>
        <authorList>
            <person name="Chadwick G.L."/>
            <person name="Skennerton C.T."/>
            <person name="Laso-Perez R."/>
            <person name="Leu A.O."/>
            <person name="Speth D.R."/>
            <person name="Yu H."/>
            <person name="Morgan-Lang C."/>
            <person name="Hatzenpichler R."/>
            <person name="Goudeau D."/>
            <person name="Malmstrom R."/>
            <person name="Brazelton W.J."/>
            <person name="Woyke T."/>
            <person name="Hallam S.J."/>
            <person name="Tyson G.W."/>
            <person name="Wegener G."/>
            <person name="Boetius A."/>
            <person name="Orphan V."/>
        </authorList>
    </citation>
    <scope>NUCLEOTIDE SEQUENCE</scope>
</reference>
<evidence type="ECO:0000313" key="7">
    <source>
        <dbReference type="EMBL" id="QNO55642.1"/>
    </source>
</evidence>
<dbReference type="NCBIfam" id="TIGR02454">
    <property type="entry name" value="ECF_T_CbiQ"/>
    <property type="match status" value="1"/>
</dbReference>
<dbReference type="GO" id="GO:0006824">
    <property type="term" value="P:cobalt ion transport"/>
    <property type="evidence" value="ECO:0007669"/>
    <property type="project" value="InterPro"/>
</dbReference>
<organism evidence="7">
    <name type="scientific">Candidatus Methanophaga sp. ANME-1 ERB7</name>
    <dbReference type="NCBI Taxonomy" id="2759913"/>
    <lineage>
        <taxon>Archaea</taxon>
        <taxon>Methanobacteriati</taxon>
        <taxon>Methanobacteriota</taxon>
        <taxon>Stenosarchaea group</taxon>
        <taxon>Methanomicrobia</taxon>
        <taxon>Candidatus Methanophagales</taxon>
        <taxon>Candidatus Methanophagaceae</taxon>
        <taxon>Candidatus Methanophaga</taxon>
    </lineage>
</organism>
<keyword evidence="4 6" id="KW-1133">Transmembrane helix</keyword>
<feature type="transmembrane region" description="Helical" evidence="6">
    <location>
        <begin position="244"/>
        <end position="265"/>
    </location>
</feature>
<dbReference type="PANTHER" id="PTHR34857:SF2">
    <property type="entry name" value="SLL0384 PROTEIN"/>
    <property type="match status" value="1"/>
</dbReference>
<sequence length="271" mass="30148">MRLLNYVQEVDFERLVVGSSSTIHRLDARVKLVGAFALIFCIISMKQPLIPLFIFCAATVICFGIKMPLMIYLKRVVLLPFSVAVVVLVVVIFTYGGEHQVSSFFGLPIYQESCSFAVLLFARIIASISILSVFVATTEVMAVTEAMHWFKVPKVMVDLAVMMLRYIHLLSGESVRMYRAQASRCGFSSRLGYKQKLKNLSTIAGSLILRALKRGERVYAAMLARGYTTDSKITEIEPLSVKNALFCVTIITVSVLLVIVDRIWLGAGTCL</sequence>
<dbReference type="PANTHER" id="PTHR34857">
    <property type="entry name" value="SLL0384 PROTEIN"/>
    <property type="match status" value="1"/>
</dbReference>